<organism evidence="4 5">
    <name type="scientific">Candidatus Berkelbacteria bacterium RBG_13_40_8</name>
    <dbReference type="NCBI Taxonomy" id="1797467"/>
    <lineage>
        <taxon>Bacteria</taxon>
        <taxon>Candidatus Berkelbacteria</taxon>
    </lineage>
</organism>
<dbReference type="InterPro" id="IPR001296">
    <property type="entry name" value="Glyco_trans_1"/>
</dbReference>
<dbReference type="EMBL" id="MEZT01000005">
    <property type="protein sequence ID" value="OGD57209.1"/>
    <property type="molecule type" value="Genomic_DNA"/>
</dbReference>
<evidence type="ECO:0000259" key="2">
    <source>
        <dbReference type="Pfam" id="PF00534"/>
    </source>
</evidence>
<keyword evidence="1" id="KW-0808">Transferase</keyword>
<protein>
    <submittedName>
        <fullName evidence="4">Uncharacterized protein</fullName>
    </submittedName>
</protein>
<dbReference type="InterPro" id="IPR028098">
    <property type="entry name" value="Glyco_trans_4-like_N"/>
</dbReference>
<sequence>MKIAIDATRAVIEKAGIGRICFQLIKKMLEVDKQNEYLLLFTYFRSDLKKEKLIKEFEGPNVKTKILKIPGNLKEKVWGWRLSWFNKLVKGSDVFLAPSFLEVNQGLKIPQVLIIYDLTTFLFPEQRGKGVSERLSKKTVLACQKAAKIITISESTKKDLIRLLKISPSKVEVIYPGLTKFPKIAKKLPKGLKSKKYILSVGTLEPRKNIKNLLLAYNLLSGNLKKEYKLVICGARGWNIDDEVKEISENKSVSWLGHIEDDILAKLYKEAKVFVYPSLYEGFGLPVAEAMQFGTPVITSNISSMPEVAQKAGILIDPRDIKAISRALQGVLEGKFKVQPQDLETQAAKFSWEKNAKETLEVLEEVANG</sequence>
<evidence type="ECO:0000259" key="3">
    <source>
        <dbReference type="Pfam" id="PF13439"/>
    </source>
</evidence>
<feature type="domain" description="Glycosyltransferase subfamily 4-like N-terminal" evidence="3">
    <location>
        <begin position="108"/>
        <end position="177"/>
    </location>
</feature>
<comment type="caution">
    <text evidence="4">The sequence shown here is derived from an EMBL/GenBank/DDBJ whole genome shotgun (WGS) entry which is preliminary data.</text>
</comment>
<name>A0A1F5DPW0_9BACT</name>
<dbReference type="Pfam" id="PF13439">
    <property type="entry name" value="Glyco_transf_4"/>
    <property type="match status" value="1"/>
</dbReference>
<dbReference type="SUPFAM" id="SSF53756">
    <property type="entry name" value="UDP-Glycosyltransferase/glycogen phosphorylase"/>
    <property type="match status" value="1"/>
</dbReference>
<dbReference type="GO" id="GO:0016757">
    <property type="term" value="F:glycosyltransferase activity"/>
    <property type="evidence" value="ECO:0007669"/>
    <property type="project" value="InterPro"/>
</dbReference>
<dbReference type="Proteomes" id="UP000178764">
    <property type="component" value="Unassembled WGS sequence"/>
</dbReference>
<evidence type="ECO:0000313" key="4">
    <source>
        <dbReference type="EMBL" id="OGD57209.1"/>
    </source>
</evidence>
<evidence type="ECO:0000256" key="1">
    <source>
        <dbReference type="ARBA" id="ARBA00022679"/>
    </source>
</evidence>
<dbReference type="AlphaFoldDB" id="A0A1F5DPW0"/>
<dbReference type="Pfam" id="PF00534">
    <property type="entry name" value="Glycos_transf_1"/>
    <property type="match status" value="1"/>
</dbReference>
<accession>A0A1F5DPW0</accession>
<dbReference type="Gene3D" id="3.40.50.2000">
    <property type="entry name" value="Glycogen Phosphorylase B"/>
    <property type="match status" value="2"/>
</dbReference>
<dbReference type="CDD" id="cd03809">
    <property type="entry name" value="GT4_MtfB-like"/>
    <property type="match status" value="1"/>
</dbReference>
<gene>
    <name evidence="4" type="ORF">A2V71_02235</name>
</gene>
<dbReference type="PANTHER" id="PTHR46401">
    <property type="entry name" value="GLYCOSYLTRANSFERASE WBBK-RELATED"/>
    <property type="match status" value="1"/>
</dbReference>
<dbReference type="PANTHER" id="PTHR46401:SF2">
    <property type="entry name" value="GLYCOSYLTRANSFERASE WBBK-RELATED"/>
    <property type="match status" value="1"/>
</dbReference>
<feature type="domain" description="Glycosyl transferase family 1" evidence="2">
    <location>
        <begin position="193"/>
        <end position="344"/>
    </location>
</feature>
<reference evidence="4 5" key="1">
    <citation type="journal article" date="2016" name="Nat. Commun.">
        <title>Thousands of microbial genomes shed light on interconnected biogeochemical processes in an aquifer system.</title>
        <authorList>
            <person name="Anantharaman K."/>
            <person name="Brown C.T."/>
            <person name="Hug L.A."/>
            <person name="Sharon I."/>
            <person name="Castelle C.J."/>
            <person name="Probst A.J."/>
            <person name="Thomas B.C."/>
            <person name="Singh A."/>
            <person name="Wilkins M.J."/>
            <person name="Karaoz U."/>
            <person name="Brodie E.L."/>
            <person name="Williams K.H."/>
            <person name="Hubbard S.S."/>
            <person name="Banfield J.F."/>
        </authorList>
    </citation>
    <scope>NUCLEOTIDE SEQUENCE [LARGE SCALE GENOMIC DNA]</scope>
</reference>
<proteinExistence type="predicted"/>
<dbReference type="FunFam" id="3.40.50.2000:FF:000119">
    <property type="entry name" value="Glycosyl transferase group 1"/>
    <property type="match status" value="1"/>
</dbReference>
<evidence type="ECO:0000313" key="5">
    <source>
        <dbReference type="Proteomes" id="UP000178764"/>
    </source>
</evidence>